<dbReference type="SUPFAM" id="SSF53335">
    <property type="entry name" value="S-adenosyl-L-methionine-dependent methyltransferases"/>
    <property type="match status" value="1"/>
</dbReference>
<gene>
    <name evidence="8" type="primary">orf164</name>
</gene>
<keyword evidence="8" id="KW-0150">Chloroplast</keyword>
<dbReference type="GO" id="GO:0003677">
    <property type="term" value="F:DNA binding"/>
    <property type="evidence" value="ECO:0007669"/>
    <property type="project" value="InterPro"/>
</dbReference>
<dbReference type="GO" id="GO:0009307">
    <property type="term" value="P:DNA restriction-modification system"/>
    <property type="evidence" value="ECO:0007669"/>
    <property type="project" value="UniProtKB-KW"/>
</dbReference>
<protein>
    <recommendedName>
        <fullName evidence="1">site-specific DNA-methyltransferase (adenine-specific)</fullName>
        <ecNumber evidence="1">2.1.1.72</ecNumber>
    </recommendedName>
</protein>
<dbReference type="PANTHER" id="PTHR42933:SF3">
    <property type="entry name" value="TYPE I RESTRICTION ENZYME MJAVIII METHYLASE SUBUNIT"/>
    <property type="match status" value="1"/>
</dbReference>
<evidence type="ECO:0000256" key="2">
    <source>
        <dbReference type="ARBA" id="ARBA00022603"/>
    </source>
</evidence>
<keyword evidence="2" id="KW-0489">Methyltransferase</keyword>
<dbReference type="InterPro" id="IPR002052">
    <property type="entry name" value="DNA_methylase_N6_adenine_CS"/>
</dbReference>
<organism evidence="8">
    <name type="scientific">Halimeda micronesica</name>
    <dbReference type="NCBI Taxonomy" id="170426"/>
    <lineage>
        <taxon>Eukaryota</taxon>
        <taxon>Viridiplantae</taxon>
        <taxon>Chlorophyta</taxon>
        <taxon>core chlorophytes</taxon>
        <taxon>Ulvophyceae</taxon>
        <taxon>TCBD clade</taxon>
        <taxon>Bryopsidales</taxon>
        <taxon>Halimedineae</taxon>
        <taxon>Halimedaceae</taxon>
        <taxon>Halimedeae</taxon>
        <taxon>Halimeda</taxon>
    </lineage>
</organism>
<keyword evidence="4" id="KW-0949">S-adenosyl-L-methionine</keyword>
<reference evidence="8" key="2">
    <citation type="journal article" date="2019" name="Mol. Phylogenet. Evol.">
        <title>Reassessment of the classification of bryopsidales (chlorophyta) based on chloroplast phylogenomic analyses.</title>
        <authorList>
            <person name="Cremen M.C."/>
            <person name="Leliaert F."/>
            <person name="West J."/>
            <person name="Lam D.W."/>
            <person name="Shimada S."/>
            <person name="Lopez-Bautista J.M."/>
            <person name="Verbruggen H."/>
        </authorList>
    </citation>
    <scope>NUCLEOTIDE SEQUENCE</scope>
</reference>
<evidence type="ECO:0000313" key="8">
    <source>
        <dbReference type="EMBL" id="AYC64018.1"/>
    </source>
</evidence>
<evidence type="ECO:0000256" key="4">
    <source>
        <dbReference type="ARBA" id="ARBA00022691"/>
    </source>
</evidence>
<evidence type="ECO:0000256" key="6">
    <source>
        <dbReference type="ARBA" id="ARBA00047942"/>
    </source>
</evidence>
<keyword evidence="8" id="KW-0934">Plastid</keyword>
<accession>A0A386AXE0</accession>
<dbReference type="Gene3D" id="3.40.50.150">
    <property type="entry name" value="Vaccinia Virus protein VP39"/>
    <property type="match status" value="1"/>
</dbReference>
<dbReference type="GO" id="GO:0009007">
    <property type="term" value="F:site-specific DNA-methyltransferase (adenine-specific) activity"/>
    <property type="evidence" value="ECO:0007669"/>
    <property type="project" value="UniProtKB-EC"/>
</dbReference>
<evidence type="ECO:0000256" key="1">
    <source>
        <dbReference type="ARBA" id="ARBA00011900"/>
    </source>
</evidence>
<geneLocation type="chloroplast" evidence="8"/>
<dbReference type="Pfam" id="PF02384">
    <property type="entry name" value="N6_Mtase"/>
    <property type="match status" value="1"/>
</dbReference>
<dbReference type="GO" id="GO:0032259">
    <property type="term" value="P:methylation"/>
    <property type="evidence" value="ECO:0007669"/>
    <property type="project" value="UniProtKB-KW"/>
</dbReference>
<dbReference type="EMBL" id="MH591087">
    <property type="protein sequence ID" value="AYC64018.1"/>
    <property type="molecule type" value="Genomic_DNA"/>
</dbReference>
<reference evidence="8" key="1">
    <citation type="submission" date="2018-07" db="EMBL/GenBank/DDBJ databases">
        <authorList>
            <person name="Quirk P.G."/>
            <person name="Krulwich T.A."/>
        </authorList>
    </citation>
    <scope>NUCLEOTIDE SEQUENCE</scope>
</reference>
<dbReference type="InterPro" id="IPR029063">
    <property type="entry name" value="SAM-dependent_MTases_sf"/>
</dbReference>
<name>A0A386AXE0_9CHLO</name>
<evidence type="ECO:0000256" key="3">
    <source>
        <dbReference type="ARBA" id="ARBA00022679"/>
    </source>
</evidence>
<dbReference type="PROSITE" id="PS00092">
    <property type="entry name" value="N6_MTASE"/>
    <property type="match status" value="1"/>
</dbReference>
<evidence type="ECO:0000256" key="5">
    <source>
        <dbReference type="ARBA" id="ARBA00022747"/>
    </source>
</evidence>
<comment type="catalytic activity">
    <reaction evidence="6">
        <text>a 2'-deoxyadenosine in DNA + S-adenosyl-L-methionine = an N(6)-methyl-2'-deoxyadenosine in DNA + S-adenosyl-L-homocysteine + H(+)</text>
        <dbReference type="Rhea" id="RHEA:15197"/>
        <dbReference type="Rhea" id="RHEA-COMP:12418"/>
        <dbReference type="Rhea" id="RHEA-COMP:12419"/>
        <dbReference type="ChEBI" id="CHEBI:15378"/>
        <dbReference type="ChEBI" id="CHEBI:57856"/>
        <dbReference type="ChEBI" id="CHEBI:59789"/>
        <dbReference type="ChEBI" id="CHEBI:90615"/>
        <dbReference type="ChEBI" id="CHEBI:90616"/>
        <dbReference type="EC" id="2.1.1.72"/>
    </reaction>
</comment>
<dbReference type="PRINTS" id="PR00507">
    <property type="entry name" value="N12N6MTFRASE"/>
</dbReference>
<dbReference type="InterPro" id="IPR051537">
    <property type="entry name" value="DNA_Adenine_Mtase"/>
</dbReference>
<dbReference type="GO" id="GO:0008170">
    <property type="term" value="F:N-methyltransferase activity"/>
    <property type="evidence" value="ECO:0007669"/>
    <property type="project" value="InterPro"/>
</dbReference>
<keyword evidence="5" id="KW-0680">Restriction system</keyword>
<sequence length="164" mass="18657">MYFAPTLLRKELDQYYTPQELVNFLVESIEITPTSTFIDPCGGSGDFLAGVIKKALLKNISNIKQNIHYWDISQDASNIASLNMILNGDGRSHIKVIDSLEKFQLKNNCFSVCITNPPFGKNTKWEKNINIMQQYNLGKRHCKGKLFKQELGLAKRALNVVLIY</sequence>
<dbReference type="EC" id="2.1.1.72" evidence="1"/>
<keyword evidence="3" id="KW-0808">Transferase</keyword>
<dbReference type="InterPro" id="IPR003356">
    <property type="entry name" value="DNA_methylase_A-5"/>
</dbReference>
<dbReference type="AlphaFoldDB" id="A0A386AXE0"/>
<evidence type="ECO:0000259" key="7">
    <source>
        <dbReference type="Pfam" id="PF02384"/>
    </source>
</evidence>
<dbReference type="PANTHER" id="PTHR42933">
    <property type="entry name" value="SLR6095 PROTEIN"/>
    <property type="match status" value="1"/>
</dbReference>
<feature type="domain" description="DNA methylase adenine-specific" evidence="7">
    <location>
        <begin position="9"/>
        <end position="132"/>
    </location>
</feature>
<proteinExistence type="predicted"/>